<evidence type="ECO:0000313" key="7">
    <source>
        <dbReference type="EMBL" id="HJG27444.1"/>
    </source>
</evidence>
<evidence type="ECO:0000256" key="5">
    <source>
        <dbReference type="ARBA" id="ARBA00022840"/>
    </source>
</evidence>
<feature type="domain" description="Pyridoxamine kinase/Phosphomethylpyrimidine kinase" evidence="6">
    <location>
        <begin position="75"/>
        <end position="255"/>
    </location>
</feature>
<dbReference type="InterPro" id="IPR013749">
    <property type="entry name" value="PM/HMP-P_kinase-1"/>
</dbReference>
<dbReference type="Pfam" id="PF08543">
    <property type="entry name" value="Phos_pyr_kin"/>
    <property type="match status" value="1"/>
</dbReference>
<comment type="caution">
    <text evidence="7">The sequence shown here is derived from an EMBL/GenBank/DDBJ whole genome shotgun (WGS) entry which is preliminary data.</text>
</comment>
<gene>
    <name evidence="7" type="ORF">K8V20_02190</name>
</gene>
<dbReference type="AlphaFoldDB" id="A0A921LMY3"/>
<dbReference type="NCBIfam" id="NF005491">
    <property type="entry name" value="PRK07105.1"/>
    <property type="match status" value="1"/>
</dbReference>
<organism evidence="7 8">
    <name type="scientific">Subdoligranulum variabile</name>
    <dbReference type="NCBI Taxonomy" id="214851"/>
    <lineage>
        <taxon>Bacteria</taxon>
        <taxon>Bacillati</taxon>
        <taxon>Bacillota</taxon>
        <taxon>Clostridia</taxon>
        <taxon>Eubacteriales</taxon>
        <taxon>Oscillospiraceae</taxon>
        <taxon>Subdoligranulum</taxon>
    </lineage>
</organism>
<dbReference type="GO" id="GO:0009443">
    <property type="term" value="P:pyridoxal 5'-phosphate salvage"/>
    <property type="evidence" value="ECO:0007669"/>
    <property type="project" value="InterPro"/>
</dbReference>
<dbReference type="InterPro" id="IPR004625">
    <property type="entry name" value="PyrdxlKinase"/>
</dbReference>
<name>A0A921LMY3_9FIRM</name>
<proteinExistence type="predicted"/>
<dbReference type="EMBL" id="DYVE01000060">
    <property type="protein sequence ID" value="HJG27444.1"/>
    <property type="molecule type" value="Genomic_DNA"/>
</dbReference>
<reference evidence="7" key="2">
    <citation type="submission" date="2021-09" db="EMBL/GenBank/DDBJ databases">
        <authorList>
            <person name="Gilroy R."/>
        </authorList>
    </citation>
    <scope>NUCLEOTIDE SEQUENCE</scope>
    <source>
        <strain evidence="7">ChiBcec21-2208</strain>
    </source>
</reference>
<keyword evidence="3" id="KW-0547">Nucleotide-binding</keyword>
<dbReference type="PANTHER" id="PTHR10534">
    <property type="entry name" value="PYRIDOXAL KINASE"/>
    <property type="match status" value="1"/>
</dbReference>
<keyword evidence="2 7" id="KW-0808">Transferase</keyword>
<evidence type="ECO:0000256" key="2">
    <source>
        <dbReference type="ARBA" id="ARBA00022679"/>
    </source>
</evidence>
<dbReference type="InterPro" id="IPR029056">
    <property type="entry name" value="Ribokinase-like"/>
</dbReference>
<evidence type="ECO:0000259" key="6">
    <source>
        <dbReference type="Pfam" id="PF08543"/>
    </source>
</evidence>
<evidence type="ECO:0000256" key="1">
    <source>
        <dbReference type="ARBA" id="ARBA00012104"/>
    </source>
</evidence>
<sequence>MSNAPKTVLAIHDLPGFGRAALSVIIPVLSCLGVQAVALPTAVLSTHTGGLGTPAKLSNPGYGPAALAHYQRLGLRFDCIYSGYLSDPTQAKLVEQAFELWPQALKVVDPVLGDGGRLYKGLGAEMVPAMYNLCSKADLITPNVTEAALLLGDPLPGVGSAEQAADQTARLTRIAPQVVVTGVTGLSDGRCIGCVGASRGGQGYFVKTPLIPRMYHGTGDIFGAVLVGRILQGNVPQAAVQAAAAFVADCIRSTPEGTDERLGVWLEAALPKLITQ</sequence>
<dbReference type="Proteomes" id="UP000782880">
    <property type="component" value="Unassembled WGS sequence"/>
</dbReference>
<dbReference type="Gene3D" id="3.40.1190.20">
    <property type="match status" value="1"/>
</dbReference>
<dbReference type="EC" id="2.7.1.35" evidence="1"/>
<accession>A0A921LMY3</accession>
<keyword evidence="4 7" id="KW-0418">Kinase</keyword>
<reference evidence="7" key="1">
    <citation type="journal article" date="2021" name="PeerJ">
        <title>Extensive microbial diversity within the chicken gut microbiome revealed by metagenomics and culture.</title>
        <authorList>
            <person name="Gilroy R."/>
            <person name="Ravi A."/>
            <person name="Getino M."/>
            <person name="Pursley I."/>
            <person name="Horton D.L."/>
            <person name="Alikhan N.F."/>
            <person name="Baker D."/>
            <person name="Gharbi K."/>
            <person name="Hall N."/>
            <person name="Watson M."/>
            <person name="Adriaenssens E.M."/>
            <person name="Foster-Nyarko E."/>
            <person name="Jarju S."/>
            <person name="Secka A."/>
            <person name="Antonio M."/>
            <person name="Oren A."/>
            <person name="Chaudhuri R.R."/>
            <person name="La Ragione R."/>
            <person name="Hildebrand F."/>
            <person name="Pallen M.J."/>
        </authorList>
    </citation>
    <scope>NUCLEOTIDE SEQUENCE</scope>
    <source>
        <strain evidence="7">ChiBcec21-2208</strain>
    </source>
</reference>
<dbReference type="GO" id="GO:0008478">
    <property type="term" value="F:pyridoxal kinase activity"/>
    <property type="evidence" value="ECO:0007669"/>
    <property type="project" value="UniProtKB-EC"/>
</dbReference>
<keyword evidence="5" id="KW-0067">ATP-binding</keyword>
<dbReference type="GO" id="GO:0005829">
    <property type="term" value="C:cytosol"/>
    <property type="evidence" value="ECO:0007669"/>
    <property type="project" value="TreeGrafter"/>
</dbReference>
<evidence type="ECO:0000256" key="3">
    <source>
        <dbReference type="ARBA" id="ARBA00022741"/>
    </source>
</evidence>
<evidence type="ECO:0000313" key="8">
    <source>
        <dbReference type="Proteomes" id="UP000782880"/>
    </source>
</evidence>
<dbReference type="SUPFAM" id="SSF53613">
    <property type="entry name" value="Ribokinase-like"/>
    <property type="match status" value="1"/>
</dbReference>
<dbReference type="PANTHER" id="PTHR10534:SF2">
    <property type="entry name" value="PYRIDOXAL KINASE"/>
    <property type="match status" value="1"/>
</dbReference>
<dbReference type="GO" id="GO:0005524">
    <property type="term" value="F:ATP binding"/>
    <property type="evidence" value="ECO:0007669"/>
    <property type="project" value="UniProtKB-KW"/>
</dbReference>
<evidence type="ECO:0000256" key="4">
    <source>
        <dbReference type="ARBA" id="ARBA00022777"/>
    </source>
</evidence>
<protein>
    <recommendedName>
        <fullName evidence="1">pyridoxal kinase</fullName>
        <ecNumber evidence="1">2.7.1.35</ecNumber>
    </recommendedName>
</protein>